<dbReference type="WBParaSite" id="MCU_006928-RA">
    <property type="protein sequence ID" value="MCU_006928-RA"/>
    <property type="gene ID" value="MCU_006928"/>
</dbReference>
<protein>
    <submittedName>
        <fullName evidence="2">Uncharacterized protein</fullName>
    </submittedName>
</protein>
<name>A0A5K3FB35_MESCO</name>
<reference evidence="2" key="1">
    <citation type="submission" date="2019-11" db="UniProtKB">
        <authorList>
            <consortium name="WormBaseParasite"/>
        </authorList>
    </citation>
    <scope>IDENTIFICATION</scope>
</reference>
<dbReference type="AlphaFoldDB" id="A0A5K3FB35"/>
<organism evidence="2">
    <name type="scientific">Mesocestoides corti</name>
    <name type="common">Flatworm</name>
    <dbReference type="NCBI Taxonomy" id="53468"/>
    <lineage>
        <taxon>Eukaryota</taxon>
        <taxon>Metazoa</taxon>
        <taxon>Spiralia</taxon>
        <taxon>Lophotrochozoa</taxon>
        <taxon>Platyhelminthes</taxon>
        <taxon>Cestoda</taxon>
        <taxon>Eucestoda</taxon>
        <taxon>Cyclophyllidea</taxon>
        <taxon>Mesocestoididae</taxon>
        <taxon>Mesocestoides</taxon>
    </lineage>
</organism>
<sequence length="92" mass="10194">MCVCARATPILPEWTSPKPTTHPAGLGDNLQREFDMALSPQTPPRKHMTSLPPPLPPPTQETTPRQWTCGKASRRDANADASGDKEPRFFRT</sequence>
<evidence type="ECO:0000256" key="1">
    <source>
        <dbReference type="SAM" id="MobiDB-lite"/>
    </source>
</evidence>
<evidence type="ECO:0000313" key="2">
    <source>
        <dbReference type="WBParaSite" id="MCU_006928-RA"/>
    </source>
</evidence>
<accession>A0A5K3FB35</accession>
<feature type="compositionally biased region" description="Basic and acidic residues" evidence="1">
    <location>
        <begin position="73"/>
        <end position="92"/>
    </location>
</feature>
<proteinExistence type="predicted"/>
<feature type="region of interest" description="Disordered" evidence="1">
    <location>
        <begin position="39"/>
        <end position="92"/>
    </location>
</feature>